<evidence type="ECO:0000256" key="16">
    <source>
        <dbReference type="ARBA" id="ARBA00032853"/>
    </source>
</evidence>
<comment type="pathway">
    <text evidence="3 19">Cofactor biosynthesis; adenosylcobalamin biosynthesis; adenosylcobalamin from cob(II)yrinate a,c-diamide: step 7/7.</text>
</comment>
<comment type="catalytic activity">
    <reaction evidence="17 19">
        <text>alpha-ribazole + adenosylcob(III)inamide-GDP = adenosylcob(III)alamin + GMP + H(+)</text>
        <dbReference type="Rhea" id="RHEA:16049"/>
        <dbReference type="ChEBI" id="CHEBI:10329"/>
        <dbReference type="ChEBI" id="CHEBI:15378"/>
        <dbReference type="ChEBI" id="CHEBI:18408"/>
        <dbReference type="ChEBI" id="CHEBI:58115"/>
        <dbReference type="ChEBI" id="CHEBI:60487"/>
        <dbReference type="EC" id="2.7.8.26"/>
    </reaction>
</comment>
<evidence type="ECO:0000256" key="5">
    <source>
        <dbReference type="ARBA" id="ARBA00013200"/>
    </source>
</evidence>
<keyword evidence="9 19" id="KW-0808">Transferase</keyword>
<dbReference type="KEGG" id="vne:CFK40_06505"/>
<evidence type="ECO:0000256" key="2">
    <source>
        <dbReference type="ARBA" id="ARBA00004651"/>
    </source>
</evidence>
<evidence type="ECO:0000256" key="12">
    <source>
        <dbReference type="ARBA" id="ARBA00022989"/>
    </source>
</evidence>
<dbReference type="AlphaFoldDB" id="A0A221MAM8"/>
<evidence type="ECO:0000256" key="8">
    <source>
        <dbReference type="ARBA" id="ARBA00022573"/>
    </source>
</evidence>
<comment type="cofactor">
    <cofactor evidence="1 19">
        <name>Mg(2+)</name>
        <dbReference type="ChEBI" id="CHEBI:18420"/>
    </cofactor>
</comment>
<dbReference type="PANTHER" id="PTHR34148:SF1">
    <property type="entry name" value="ADENOSYLCOBINAMIDE-GDP RIBAZOLETRANSFERASE"/>
    <property type="match status" value="1"/>
</dbReference>
<reference evidence="20 21" key="1">
    <citation type="journal article" date="2003" name="Int. J. Syst. Evol. Microbiol.">
        <title>Virgibacillus carmonensis sp. nov., Virgibacillus necropolis sp. nov. and Virgibacillus picturae sp. nov., three novel species isolated from deteriorated mural paintings, transfer of the species of the genus salibacillus to Virgibacillus, as Virgibacillus marismortui comb. nov. and Virgibacillus salexigens comb. nov., and emended description of the genus Virgibacillus.</title>
        <authorList>
            <person name="Heyrman J."/>
            <person name="Logan N.A."/>
            <person name="Busse H.J."/>
            <person name="Balcaen A."/>
            <person name="Lebbe L."/>
            <person name="Rodriguez-Diaz M."/>
            <person name="Swings J."/>
            <person name="De Vos P."/>
        </authorList>
    </citation>
    <scope>NUCLEOTIDE SEQUENCE [LARGE SCALE GENOMIC DNA]</scope>
    <source>
        <strain evidence="20 21">LMG 19488</strain>
    </source>
</reference>
<dbReference type="GO" id="GO:0005886">
    <property type="term" value="C:plasma membrane"/>
    <property type="evidence" value="ECO:0007669"/>
    <property type="project" value="UniProtKB-SubCell"/>
</dbReference>
<dbReference type="GO" id="GO:0051073">
    <property type="term" value="F:adenosylcobinamide-GDP ribazoletransferase activity"/>
    <property type="evidence" value="ECO:0007669"/>
    <property type="project" value="UniProtKB-UniRule"/>
</dbReference>
<dbReference type="RefSeq" id="WP_089531538.1">
    <property type="nucleotide sequence ID" value="NZ_CP022437.1"/>
</dbReference>
<evidence type="ECO:0000256" key="4">
    <source>
        <dbReference type="ARBA" id="ARBA00010561"/>
    </source>
</evidence>
<proteinExistence type="inferred from homology"/>
<keyword evidence="13 19" id="KW-0472">Membrane</keyword>
<evidence type="ECO:0000256" key="3">
    <source>
        <dbReference type="ARBA" id="ARBA00004663"/>
    </source>
</evidence>
<feature type="transmembrane region" description="Helical" evidence="19">
    <location>
        <begin position="112"/>
        <end position="130"/>
    </location>
</feature>
<dbReference type="HAMAP" id="MF_00719">
    <property type="entry name" value="CobS"/>
    <property type="match status" value="1"/>
</dbReference>
<sequence>MRNFRLGALFALQFFSVFPIRRNIEPTTRTVRSSLRWLPILGLSIGTFNALMFYGLDSLTSLSLLSLIVFAIIIPAIWSGGLHLDGLMDTGDAFFSYQDKHKRLEVMKDPRTGAFGVLVLLVVLIIRFVFMYEAFLSDFSVIGFLIVVPLLSRCMMMLLLGHGTSARESGLCYFFKKHYNRSVTYWIIGLTLVVCAAMAFLSSYHFIISLAMILASIIVMWGVRVWAIRSFGGITGDVCGALLEGTETCLWFIVWLFYI</sequence>
<evidence type="ECO:0000256" key="18">
    <source>
        <dbReference type="ARBA" id="ARBA00049504"/>
    </source>
</evidence>
<comment type="subcellular location">
    <subcellularLocation>
        <location evidence="2 19">Cell membrane</location>
        <topology evidence="2 19">Multi-pass membrane protein</topology>
    </subcellularLocation>
</comment>
<evidence type="ECO:0000313" key="21">
    <source>
        <dbReference type="Proteomes" id="UP000204391"/>
    </source>
</evidence>
<evidence type="ECO:0000313" key="20">
    <source>
        <dbReference type="EMBL" id="ASN04687.1"/>
    </source>
</evidence>
<evidence type="ECO:0000256" key="17">
    <source>
        <dbReference type="ARBA" id="ARBA00048623"/>
    </source>
</evidence>
<dbReference type="UniPathway" id="UPA00148">
    <property type="reaction ID" value="UER00238"/>
</dbReference>
<feature type="transmembrane region" description="Helical" evidence="19">
    <location>
        <begin position="183"/>
        <end position="201"/>
    </location>
</feature>
<feature type="transmembrane region" description="Helical" evidence="19">
    <location>
        <begin position="36"/>
        <end position="56"/>
    </location>
</feature>
<keyword evidence="7 19" id="KW-1003">Cell membrane</keyword>
<evidence type="ECO:0000256" key="6">
    <source>
        <dbReference type="ARBA" id="ARBA00015850"/>
    </source>
</evidence>
<evidence type="ECO:0000256" key="15">
    <source>
        <dbReference type="ARBA" id="ARBA00032605"/>
    </source>
</evidence>
<name>A0A221MAM8_9BACI</name>
<accession>A0A221MAM8</accession>
<gene>
    <name evidence="19 20" type="primary">cobS</name>
    <name evidence="20" type="ORF">CFK40_06505</name>
</gene>
<comment type="similarity">
    <text evidence="4 19">Belongs to the CobS family.</text>
</comment>
<keyword evidence="11 19" id="KW-0460">Magnesium</keyword>
<evidence type="ECO:0000256" key="7">
    <source>
        <dbReference type="ARBA" id="ARBA00022475"/>
    </source>
</evidence>
<dbReference type="NCBIfam" id="TIGR00317">
    <property type="entry name" value="cobS"/>
    <property type="match status" value="1"/>
</dbReference>
<dbReference type="Proteomes" id="UP000204391">
    <property type="component" value="Chromosome"/>
</dbReference>
<dbReference type="EMBL" id="CP022437">
    <property type="protein sequence ID" value="ASN04687.1"/>
    <property type="molecule type" value="Genomic_DNA"/>
</dbReference>
<evidence type="ECO:0000256" key="14">
    <source>
        <dbReference type="ARBA" id="ARBA00025228"/>
    </source>
</evidence>
<keyword evidence="10 19" id="KW-0812">Transmembrane</keyword>
<evidence type="ECO:0000256" key="19">
    <source>
        <dbReference type="HAMAP-Rule" id="MF_00719"/>
    </source>
</evidence>
<feature type="transmembrane region" description="Helical" evidence="19">
    <location>
        <begin position="207"/>
        <end position="226"/>
    </location>
</feature>
<evidence type="ECO:0000256" key="10">
    <source>
        <dbReference type="ARBA" id="ARBA00022692"/>
    </source>
</evidence>
<organism evidence="20 21">
    <name type="scientific">Virgibacillus necropolis</name>
    <dbReference type="NCBI Taxonomy" id="163877"/>
    <lineage>
        <taxon>Bacteria</taxon>
        <taxon>Bacillati</taxon>
        <taxon>Bacillota</taxon>
        <taxon>Bacilli</taxon>
        <taxon>Bacillales</taxon>
        <taxon>Bacillaceae</taxon>
        <taxon>Virgibacillus</taxon>
    </lineage>
</organism>
<comment type="function">
    <text evidence="14 19">Joins adenosylcobinamide-GDP and alpha-ribazole to generate adenosylcobalamin (Ado-cobalamin). Also synthesizes adenosylcobalamin 5'-phosphate from adenosylcobinamide-GDP and alpha-ribazole 5'-phosphate.</text>
</comment>
<keyword evidence="21" id="KW-1185">Reference proteome</keyword>
<evidence type="ECO:0000256" key="11">
    <source>
        <dbReference type="ARBA" id="ARBA00022842"/>
    </source>
</evidence>
<keyword evidence="12 19" id="KW-1133">Transmembrane helix</keyword>
<keyword evidence="8 19" id="KW-0169">Cobalamin biosynthesis</keyword>
<protein>
    <recommendedName>
        <fullName evidence="6 19">Adenosylcobinamide-GDP ribazoletransferase</fullName>
        <ecNumber evidence="5 19">2.7.8.26</ecNumber>
    </recommendedName>
    <alternativeName>
        <fullName evidence="16 19">Cobalamin synthase</fullName>
    </alternativeName>
    <alternativeName>
        <fullName evidence="15 19">Cobalamin-5'-phosphate synthase</fullName>
    </alternativeName>
</protein>
<evidence type="ECO:0000256" key="1">
    <source>
        <dbReference type="ARBA" id="ARBA00001946"/>
    </source>
</evidence>
<dbReference type="GO" id="GO:0009236">
    <property type="term" value="P:cobalamin biosynthetic process"/>
    <property type="evidence" value="ECO:0007669"/>
    <property type="project" value="UniProtKB-UniRule"/>
</dbReference>
<dbReference type="OrthoDB" id="9794626at2"/>
<feature type="transmembrane region" description="Helical" evidence="19">
    <location>
        <begin position="142"/>
        <end position="162"/>
    </location>
</feature>
<feature type="transmembrane region" description="Helical" evidence="19">
    <location>
        <begin position="62"/>
        <end position="78"/>
    </location>
</feature>
<dbReference type="GO" id="GO:0008818">
    <property type="term" value="F:cobalamin 5'-phosphate synthase activity"/>
    <property type="evidence" value="ECO:0007669"/>
    <property type="project" value="UniProtKB-UniRule"/>
</dbReference>
<dbReference type="EC" id="2.7.8.26" evidence="5 19"/>
<evidence type="ECO:0000256" key="9">
    <source>
        <dbReference type="ARBA" id="ARBA00022679"/>
    </source>
</evidence>
<dbReference type="Pfam" id="PF02654">
    <property type="entry name" value="CobS"/>
    <property type="match status" value="1"/>
</dbReference>
<comment type="catalytic activity">
    <reaction evidence="18 19">
        <text>alpha-ribazole 5'-phosphate + adenosylcob(III)inamide-GDP = adenosylcob(III)alamin 5'-phosphate + GMP + H(+)</text>
        <dbReference type="Rhea" id="RHEA:23560"/>
        <dbReference type="ChEBI" id="CHEBI:15378"/>
        <dbReference type="ChEBI" id="CHEBI:57918"/>
        <dbReference type="ChEBI" id="CHEBI:58115"/>
        <dbReference type="ChEBI" id="CHEBI:60487"/>
        <dbReference type="ChEBI" id="CHEBI:60493"/>
        <dbReference type="EC" id="2.7.8.26"/>
    </reaction>
</comment>
<evidence type="ECO:0000256" key="13">
    <source>
        <dbReference type="ARBA" id="ARBA00023136"/>
    </source>
</evidence>
<dbReference type="PANTHER" id="PTHR34148">
    <property type="entry name" value="ADENOSYLCOBINAMIDE-GDP RIBAZOLETRANSFERASE"/>
    <property type="match status" value="1"/>
</dbReference>
<dbReference type="InterPro" id="IPR003805">
    <property type="entry name" value="CobS"/>
</dbReference>